<comment type="caution">
    <text evidence="1">The sequence shown here is derived from an EMBL/GenBank/DDBJ whole genome shotgun (WGS) entry which is preliminary data.</text>
</comment>
<accession>A0ABR4HZA4</accession>
<proteinExistence type="predicted"/>
<evidence type="ECO:0000313" key="2">
    <source>
        <dbReference type="Proteomes" id="UP001610335"/>
    </source>
</evidence>
<evidence type="ECO:0000313" key="1">
    <source>
        <dbReference type="EMBL" id="KAL2820809.1"/>
    </source>
</evidence>
<sequence length="427" mass="47472">MTEPNQPKTEVTDPDTLQYQLLDAIRRKSSATMRELLQDKNAPIHRATVHFAASEHYPEYVFQILVKYLAKRRKALLKLARESLPPEQLESLGVLPQQNVLDSAAAPVAWALKALKVIDDSQFEFYNPDHVWLSSATTVWSLVGCNLRAAHVLHEAGFQNVDEVDQMGYSPLAVLEIPSLMATDHINGQSLASGLSDALSRYLTMCSWLRDHGASMTRGCGLAQATPMHHIGRRFGQCFAQLVGAHCYAFQGDGIKTMDGVINKLTDALSPLKPNIAILQQIAVNMGPCDLYLCACAGGGCLASNTMLNEMVKGAPVPMNVLIAVFQRIIAPAGSTVTKVFQEQWILRPILRACTFACLKLRHSCQSASLERFRVMKGEGGHTDDYMEQLVALGERLYREKGGLAMWKFIILWFEMLEHAARDRNYR</sequence>
<keyword evidence="2" id="KW-1185">Reference proteome</keyword>
<dbReference type="EMBL" id="JBFXLS010000068">
    <property type="protein sequence ID" value="KAL2820809.1"/>
    <property type="molecule type" value="Genomic_DNA"/>
</dbReference>
<reference evidence="1 2" key="1">
    <citation type="submission" date="2024-07" db="EMBL/GenBank/DDBJ databases">
        <title>Section-level genome sequencing and comparative genomics of Aspergillus sections Usti and Cavernicolus.</title>
        <authorList>
            <consortium name="Lawrence Berkeley National Laboratory"/>
            <person name="Nybo J.L."/>
            <person name="Vesth T.C."/>
            <person name="Theobald S."/>
            <person name="Frisvad J.C."/>
            <person name="Larsen T.O."/>
            <person name="Kjaerboelling I."/>
            <person name="Rothschild-Mancinelli K."/>
            <person name="Lyhne E.K."/>
            <person name="Kogle M.E."/>
            <person name="Barry K."/>
            <person name="Clum A."/>
            <person name="Na H."/>
            <person name="Ledsgaard L."/>
            <person name="Lin J."/>
            <person name="Lipzen A."/>
            <person name="Kuo A."/>
            <person name="Riley R."/>
            <person name="Mondo S."/>
            <person name="LaButti K."/>
            <person name="Haridas S."/>
            <person name="Pangalinan J."/>
            <person name="Salamov A.A."/>
            <person name="Simmons B.A."/>
            <person name="Magnuson J.K."/>
            <person name="Chen J."/>
            <person name="Drula E."/>
            <person name="Henrissat B."/>
            <person name="Wiebenga A."/>
            <person name="Lubbers R.J."/>
            <person name="Gomes A.C."/>
            <person name="Makela M.R."/>
            <person name="Stajich J."/>
            <person name="Grigoriev I.V."/>
            <person name="Mortensen U.H."/>
            <person name="De vries R.P."/>
            <person name="Baker S.E."/>
            <person name="Andersen M.R."/>
        </authorList>
    </citation>
    <scope>NUCLEOTIDE SEQUENCE [LARGE SCALE GENOMIC DNA]</scope>
    <source>
        <strain evidence="1 2">CBS 600.67</strain>
    </source>
</reference>
<dbReference type="Proteomes" id="UP001610335">
    <property type="component" value="Unassembled WGS sequence"/>
</dbReference>
<organism evidence="1 2">
    <name type="scientific">Aspergillus cavernicola</name>
    <dbReference type="NCBI Taxonomy" id="176166"/>
    <lineage>
        <taxon>Eukaryota</taxon>
        <taxon>Fungi</taxon>
        <taxon>Dikarya</taxon>
        <taxon>Ascomycota</taxon>
        <taxon>Pezizomycotina</taxon>
        <taxon>Eurotiomycetes</taxon>
        <taxon>Eurotiomycetidae</taxon>
        <taxon>Eurotiales</taxon>
        <taxon>Aspergillaceae</taxon>
        <taxon>Aspergillus</taxon>
        <taxon>Aspergillus subgen. Nidulantes</taxon>
    </lineage>
</organism>
<protein>
    <submittedName>
        <fullName evidence="1">Uncharacterized protein</fullName>
    </submittedName>
</protein>
<name>A0ABR4HZA4_9EURO</name>
<gene>
    <name evidence="1" type="ORF">BDW59DRAFT_164503</name>
</gene>